<dbReference type="InterPro" id="IPR036844">
    <property type="entry name" value="Hint_dom_sf"/>
</dbReference>
<keyword evidence="3" id="KW-1185">Reference proteome</keyword>
<evidence type="ECO:0000313" key="3">
    <source>
        <dbReference type="Proteomes" id="UP000199372"/>
    </source>
</evidence>
<proteinExistence type="predicted"/>
<dbReference type="AlphaFoldDB" id="A0A1H8I760"/>
<dbReference type="RefSeq" id="WP_091845733.1">
    <property type="nucleotide sequence ID" value="NZ_FOCM01000005.1"/>
</dbReference>
<dbReference type="OrthoDB" id="7873527at2"/>
<dbReference type="Gene3D" id="2.170.16.10">
    <property type="entry name" value="Hedgehog/Intein (Hint) domain"/>
    <property type="match status" value="1"/>
</dbReference>
<evidence type="ECO:0000259" key="1">
    <source>
        <dbReference type="Pfam" id="PF13403"/>
    </source>
</evidence>
<dbReference type="Proteomes" id="UP000199372">
    <property type="component" value="Unassembled WGS sequence"/>
</dbReference>
<gene>
    <name evidence="2" type="ORF">SAMN04488011_105125</name>
</gene>
<reference evidence="3" key="1">
    <citation type="submission" date="2016-10" db="EMBL/GenBank/DDBJ databases">
        <authorList>
            <person name="Varghese N."/>
            <person name="Submissions S."/>
        </authorList>
    </citation>
    <scope>NUCLEOTIDE SEQUENCE [LARGE SCALE GENOMIC DNA]</scope>
    <source>
        <strain evidence="3">DSM 26893</strain>
    </source>
</reference>
<dbReference type="Pfam" id="PF13403">
    <property type="entry name" value="Hint_2"/>
    <property type="match status" value="1"/>
</dbReference>
<sequence>MAHEIPGKAAGKQARAGSTQAGLAAGTRVMTLDGMIPVEFLTPGDRVVTRDGGVSVLRGVKVTVHTDVRPVTISASVLGHDRPERDMTVAPDQPLLIRGWKSRALYAADSALVPAARMADGQYITVADAPQTLRSFQLVFDAEHIIYAEGVELAMTTTVADIAA</sequence>
<dbReference type="SUPFAM" id="SSF51294">
    <property type="entry name" value="Hedgehog/intein (Hint) domain"/>
    <property type="match status" value="1"/>
</dbReference>
<accession>A0A1H8I760</accession>
<protein>
    <submittedName>
        <fullName evidence="2">Hint domain-containing protein</fullName>
    </submittedName>
</protein>
<evidence type="ECO:0000313" key="2">
    <source>
        <dbReference type="EMBL" id="SEN64194.1"/>
    </source>
</evidence>
<feature type="domain" description="Hedgehog/Intein (Hint)" evidence="1">
    <location>
        <begin position="23"/>
        <end position="152"/>
    </location>
</feature>
<name>A0A1H8I760_9RHOB</name>
<dbReference type="EMBL" id="FOCM01000005">
    <property type="protein sequence ID" value="SEN64194.1"/>
    <property type="molecule type" value="Genomic_DNA"/>
</dbReference>
<dbReference type="InterPro" id="IPR028992">
    <property type="entry name" value="Hedgehog/Intein_dom"/>
</dbReference>
<organism evidence="2 3">
    <name type="scientific">Palleronia pelagia</name>
    <dbReference type="NCBI Taxonomy" id="387096"/>
    <lineage>
        <taxon>Bacteria</taxon>
        <taxon>Pseudomonadati</taxon>
        <taxon>Pseudomonadota</taxon>
        <taxon>Alphaproteobacteria</taxon>
        <taxon>Rhodobacterales</taxon>
        <taxon>Roseobacteraceae</taxon>
        <taxon>Palleronia</taxon>
    </lineage>
</organism>